<evidence type="ECO:0000313" key="3">
    <source>
        <dbReference type="Proteomes" id="UP001162131"/>
    </source>
</evidence>
<evidence type="ECO:0000256" key="1">
    <source>
        <dbReference type="SAM" id="MobiDB-lite"/>
    </source>
</evidence>
<protein>
    <submittedName>
        <fullName evidence="2">Uncharacterized protein</fullName>
    </submittedName>
</protein>
<reference evidence="2" key="1">
    <citation type="submission" date="2021-09" db="EMBL/GenBank/DDBJ databases">
        <authorList>
            <consortium name="AG Swart"/>
            <person name="Singh M."/>
            <person name="Singh A."/>
            <person name="Seah K."/>
            <person name="Emmerich C."/>
        </authorList>
    </citation>
    <scope>NUCLEOTIDE SEQUENCE</scope>
    <source>
        <strain evidence="2">ATCC30299</strain>
    </source>
</reference>
<gene>
    <name evidence="2" type="ORF">BSTOLATCC_MIC13235</name>
</gene>
<accession>A0AAU9INX7</accession>
<feature type="region of interest" description="Disordered" evidence="1">
    <location>
        <begin position="15"/>
        <end position="42"/>
    </location>
</feature>
<sequence length="279" mass="32721">MRSKKGRIVYLLNQSPNPHIRVDKSEKERSKSTYGRREREVRPKVSVNRYELKTPEIKLKRKSPTQHTDSFEELSRFFSHLSVRNHTPFQNSKSRIDCHRNNSSWRRSREGPFMKSHRQIFNEELTVEEKQEMKKKVSLALKGQYEEIQEKVSSQLKTMEEKGIFPKQANTLRAESILGTEIKKLEAKFLPKLLKQAKSEISLGRAGSVDRIPSQLFSEKKSKRISFLKKLEENLVHKNEKIDDLNSEEEDGIKRYQDYSEKIISGVCESLLNYKVNPI</sequence>
<proteinExistence type="predicted"/>
<comment type="caution">
    <text evidence="2">The sequence shown here is derived from an EMBL/GenBank/DDBJ whole genome shotgun (WGS) entry which is preliminary data.</text>
</comment>
<dbReference type="EMBL" id="CAJZBQ010000013">
    <property type="protein sequence ID" value="CAG9315466.1"/>
    <property type="molecule type" value="Genomic_DNA"/>
</dbReference>
<keyword evidence="3" id="KW-1185">Reference proteome</keyword>
<organism evidence="2 3">
    <name type="scientific">Blepharisma stoltei</name>
    <dbReference type="NCBI Taxonomy" id="1481888"/>
    <lineage>
        <taxon>Eukaryota</taxon>
        <taxon>Sar</taxon>
        <taxon>Alveolata</taxon>
        <taxon>Ciliophora</taxon>
        <taxon>Postciliodesmatophora</taxon>
        <taxon>Heterotrichea</taxon>
        <taxon>Heterotrichida</taxon>
        <taxon>Blepharismidae</taxon>
        <taxon>Blepharisma</taxon>
    </lineage>
</organism>
<dbReference type="AlphaFoldDB" id="A0AAU9INX7"/>
<dbReference type="Proteomes" id="UP001162131">
    <property type="component" value="Unassembled WGS sequence"/>
</dbReference>
<evidence type="ECO:0000313" key="2">
    <source>
        <dbReference type="EMBL" id="CAG9315466.1"/>
    </source>
</evidence>
<feature type="compositionally biased region" description="Basic and acidic residues" evidence="1">
    <location>
        <begin position="20"/>
        <end position="42"/>
    </location>
</feature>
<name>A0AAU9INX7_9CILI</name>